<feature type="transmembrane region" description="Helical" evidence="8">
    <location>
        <begin position="18"/>
        <end position="36"/>
    </location>
</feature>
<dbReference type="InterPro" id="IPR036259">
    <property type="entry name" value="MFS_trans_sf"/>
</dbReference>
<feature type="transmembrane region" description="Helical" evidence="8">
    <location>
        <begin position="56"/>
        <end position="75"/>
    </location>
</feature>
<organism evidence="10 11">
    <name type="scientific">Shewanella salipaludis</name>
    <dbReference type="NCBI Taxonomy" id="2723052"/>
    <lineage>
        <taxon>Bacteria</taxon>
        <taxon>Pseudomonadati</taxon>
        <taxon>Pseudomonadota</taxon>
        <taxon>Gammaproteobacteria</taxon>
        <taxon>Alteromonadales</taxon>
        <taxon>Shewanellaceae</taxon>
        <taxon>Shewanella</taxon>
    </lineage>
</organism>
<reference evidence="10" key="1">
    <citation type="submission" date="2020-04" db="EMBL/GenBank/DDBJ databases">
        <title>Description of Shewanella salipaludis sp. nov., isolated from a salt marsh.</title>
        <authorList>
            <person name="Park S."/>
            <person name="Yoon J.-H."/>
        </authorList>
    </citation>
    <scope>NUCLEOTIDE SEQUENCE</scope>
    <source>
        <strain evidence="10">SHSM-M6</strain>
    </source>
</reference>
<name>A0A972JLN7_9GAMM</name>
<dbReference type="Pfam" id="PF07690">
    <property type="entry name" value="MFS_1"/>
    <property type="match status" value="2"/>
</dbReference>
<dbReference type="Proteomes" id="UP000737113">
    <property type="component" value="Unassembled WGS sequence"/>
</dbReference>
<dbReference type="GO" id="GO:0022857">
    <property type="term" value="F:transmembrane transporter activity"/>
    <property type="evidence" value="ECO:0007669"/>
    <property type="project" value="InterPro"/>
</dbReference>
<protein>
    <submittedName>
        <fullName evidence="10">MFS transporter</fullName>
    </submittedName>
</protein>
<keyword evidence="6 8" id="KW-1133">Transmembrane helix</keyword>
<keyword evidence="11" id="KW-1185">Reference proteome</keyword>
<feature type="domain" description="Major facilitator superfamily (MFS) profile" evidence="9">
    <location>
        <begin position="18"/>
        <end position="405"/>
    </location>
</feature>
<accession>A0A972JLN7</accession>
<dbReference type="CDD" id="cd17324">
    <property type="entry name" value="MFS_NepI_like"/>
    <property type="match status" value="1"/>
</dbReference>
<dbReference type="PANTHER" id="PTHR43271">
    <property type="entry name" value="BLL2771 PROTEIN"/>
    <property type="match status" value="1"/>
</dbReference>
<feature type="transmembrane region" description="Helical" evidence="8">
    <location>
        <begin position="142"/>
        <end position="161"/>
    </location>
</feature>
<dbReference type="PROSITE" id="PS50850">
    <property type="entry name" value="MFS"/>
    <property type="match status" value="1"/>
</dbReference>
<evidence type="ECO:0000256" key="4">
    <source>
        <dbReference type="ARBA" id="ARBA00022475"/>
    </source>
</evidence>
<comment type="subcellular location">
    <subcellularLocation>
        <location evidence="1">Cell membrane</location>
        <topology evidence="1">Multi-pass membrane protein</topology>
    </subcellularLocation>
</comment>
<keyword evidence="7 8" id="KW-0472">Membrane</keyword>
<feature type="transmembrane region" description="Helical" evidence="8">
    <location>
        <begin position="380"/>
        <end position="399"/>
    </location>
</feature>
<feature type="transmembrane region" description="Helical" evidence="8">
    <location>
        <begin position="109"/>
        <end position="130"/>
    </location>
</feature>
<dbReference type="InterPro" id="IPR020846">
    <property type="entry name" value="MFS_dom"/>
</dbReference>
<evidence type="ECO:0000256" key="1">
    <source>
        <dbReference type="ARBA" id="ARBA00004651"/>
    </source>
</evidence>
<proteinExistence type="inferred from homology"/>
<sequence length="415" mass="46249">MQDELDALIDARRRDKKLIWGLCLASVVVYINLYLMQGMLPLIAEQFSVAPAKAPLILSFTSFSMAFSLLLYAILSDRIGRHWPILISLWLLVASDLMLVFVADFEALMWTRLLQGVLLAAVPAIAMAYFKEQLQPAIMLKAAAVYITANSTGGILGRLFGGLMSQYFAWQEAMWILCLLSLFGVALASYLLTPITELRPATGVAKLPGFWRGMQRDVQGFWYHLTDAQMRLIYGIGGLAFMVMVNQFSFIQLHLMAPPYNWSRFEATLIFLCYSSGTVASYFTSRWIVKHGQLKLFQLSLAMMLCGSLLTLADTEPMICLGFLLTACGFFIIHSCCNSFVAMRAMSHRAKATSLYLCCYYLGAAVGGPYLMYFWHAADWSGVVLGSLLILLLTGVAIWRLGRFRQPAVGELASV</sequence>
<keyword evidence="5 8" id="KW-0812">Transmembrane</keyword>
<feature type="transmembrane region" description="Helical" evidence="8">
    <location>
        <begin position="267"/>
        <end position="284"/>
    </location>
</feature>
<dbReference type="SUPFAM" id="SSF103473">
    <property type="entry name" value="MFS general substrate transporter"/>
    <property type="match status" value="1"/>
</dbReference>
<evidence type="ECO:0000313" key="11">
    <source>
        <dbReference type="Proteomes" id="UP000737113"/>
    </source>
</evidence>
<dbReference type="Gene3D" id="1.20.1250.20">
    <property type="entry name" value="MFS general substrate transporter like domains"/>
    <property type="match status" value="1"/>
</dbReference>
<evidence type="ECO:0000256" key="3">
    <source>
        <dbReference type="ARBA" id="ARBA00022448"/>
    </source>
</evidence>
<feature type="transmembrane region" description="Helical" evidence="8">
    <location>
        <begin position="296"/>
        <end position="313"/>
    </location>
</feature>
<feature type="transmembrane region" description="Helical" evidence="8">
    <location>
        <begin position="232"/>
        <end position="255"/>
    </location>
</feature>
<dbReference type="PANTHER" id="PTHR43271:SF1">
    <property type="entry name" value="INNER MEMBRANE TRANSPORT PROTEIN YNFM"/>
    <property type="match status" value="1"/>
</dbReference>
<evidence type="ECO:0000256" key="6">
    <source>
        <dbReference type="ARBA" id="ARBA00022989"/>
    </source>
</evidence>
<feature type="transmembrane region" description="Helical" evidence="8">
    <location>
        <begin position="319"/>
        <end position="343"/>
    </location>
</feature>
<evidence type="ECO:0000313" key="10">
    <source>
        <dbReference type="EMBL" id="NMH65647.1"/>
    </source>
</evidence>
<evidence type="ECO:0000256" key="8">
    <source>
        <dbReference type="SAM" id="Phobius"/>
    </source>
</evidence>
<dbReference type="RefSeq" id="WP_169564365.1">
    <property type="nucleotide sequence ID" value="NZ_JAAXYH010000006.1"/>
</dbReference>
<dbReference type="EMBL" id="JAAXYH010000006">
    <property type="protein sequence ID" value="NMH65647.1"/>
    <property type="molecule type" value="Genomic_DNA"/>
</dbReference>
<evidence type="ECO:0000256" key="7">
    <source>
        <dbReference type="ARBA" id="ARBA00023136"/>
    </source>
</evidence>
<gene>
    <name evidence="10" type="ORF">HC757_10730</name>
</gene>
<keyword evidence="4" id="KW-1003">Cell membrane</keyword>
<dbReference type="InterPro" id="IPR011701">
    <property type="entry name" value="MFS"/>
</dbReference>
<feature type="transmembrane region" description="Helical" evidence="8">
    <location>
        <begin position="173"/>
        <end position="192"/>
    </location>
</feature>
<feature type="transmembrane region" description="Helical" evidence="8">
    <location>
        <begin position="82"/>
        <end position="103"/>
    </location>
</feature>
<comment type="similarity">
    <text evidence="2">Belongs to the major facilitator superfamily.</text>
</comment>
<evidence type="ECO:0000259" key="9">
    <source>
        <dbReference type="PROSITE" id="PS50850"/>
    </source>
</evidence>
<evidence type="ECO:0000256" key="2">
    <source>
        <dbReference type="ARBA" id="ARBA00008335"/>
    </source>
</evidence>
<dbReference type="GO" id="GO:0005886">
    <property type="term" value="C:plasma membrane"/>
    <property type="evidence" value="ECO:0007669"/>
    <property type="project" value="UniProtKB-SubCell"/>
</dbReference>
<dbReference type="AlphaFoldDB" id="A0A972JLN7"/>
<feature type="transmembrane region" description="Helical" evidence="8">
    <location>
        <begin position="355"/>
        <end position="374"/>
    </location>
</feature>
<evidence type="ECO:0000256" key="5">
    <source>
        <dbReference type="ARBA" id="ARBA00022692"/>
    </source>
</evidence>
<keyword evidence="3" id="KW-0813">Transport</keyword>
<comment type="caution">
    <text evidence="10">The sequence shown here is derived from an EMBL/GenBank/DDBJ whole genome shotgun (WGS) entry which is preliminary data.</text>
</comment>